<organism evidence="1">
    <name type="scientific">marine sediment metagenome</name>
    <dbReference type="NCBI Taxonomy" id="412755"/>
    <lineage>
        <taxon>unclassified sequences</taxon>
        <taxon>metagenomes</taxon>
        <taxon>ecological metagenomes</taxon>
    </lineage>
</organism>
<gene>
    <name evidence="1" type="ORF">LCGC14_0431490</name>
</gene>
<comment type="caution">
    <text evidence="1">The sequence shown here is derived from an EMBL/GenBank/DDBJ whole genome shotgun (WGS) entry which is preliminary data.</text>
</comment>
<evidence type="ECO:0000313" key="1">
    <source>
        <dbReference type="EMBL" id="KKN70349.1"/>
    </source>
</evidence>
<reference evidence="1" key="1">
    <citation type="journal article" date="2015" name="Nature">
        <title>Complex archaea that bridge the gap between prokaryotes and eukaryotes.</title>
        <authorList>
            <person name="Spang A."/>
            <person name="Saw J.H."/>
            <person name="Jorgensen S.L."/>
            <person name="Zaremba-Niedzwiedzka K."/>
            <person name="Martijn J."/>
            <person name="Lind A.E."/>
            <person name="van Eijk R."/>
            <person name="Schleper C."/>
            <person name="Guy L."/>
            <person name="Ettema T.J."/>
        </authorList>
    </citation>
    <scope>NUCLEOTIDE SEQUENCE</scope>
</reference>
<sequence>KEVIEHLRTRRRLPEVSDFAAFRAKREAMFTDLIEPYEEVMFLPSGVSVHLKVIQHPFGGLMFTFEEEEEVPPEERPEISDTLGKIGAVVGTLGLLGIIIDSARKR</sequence>
<accession>A0A0F9SU45</accession>
<dbReference type="AlphaFoldDB" id="A0A0F9SU45"/>
<feature type="non-terminal residue" evidence="1">
    <location>
        <position position="1"/>
    </location>
</feature>
<protein>
    <submittedName>
        <fullName evidence="1">Uncharacterized protein</fullName>
    </submittedName>
</protein>
<dbReference type="EMBL" id="LAZR01000404">
    <property type="protein sequence ID" value="KKN70349.1"/>
    <property type="molecule type" value="Genomic_DNA"/>
</dbReference>
<proteinExistence type="predicted"/>
<name>A0A0F9SU45_9ZZZZ</name>